<evidence type="ECO:0000313" key="7">
    <source>
        <dbReference type="EMBL" id="EOY31739.1"/>
    </source>
</evidence>
<dbReference type="AlphaFoldDB" id="A0A061GXC3"/>
<dbReference type="FunFam" id="3.40.50.1820:FF:000065">
    <property type="entry name" value="Phospholipase A1-II 3"/>
    <property type="match status" value="1"/>
</dbReference>
<evidence type="ECO:0000259" key="6">
    <source>
        <dbReference type="Pfam" id="PF01764"/>
    </source>
</evidence>
<evidence type="ECO:0000313" key="8">
    <source>
        <dbReference type="Proteomes" id="UP000026915"/>
    </source>
</evidence>
<evidence type="ECO:0000256" key="1">
    <source>
        <dbReference type="ARBA" id="ARBA00010701"/>
    </source>
</evidence>
<evidence type="ECO:0000256" key="2">
    <source>
        <dbReference type="ARBA" id="ARBA00022801"/>
    </source>
</evidence>
<dbReference type="GO" id="GO:0008970">
    <property type="term" value="F:phospholipase A1 activity"/>
    <property type="evidence" value="ECO:0007669"/>
    <property type="project" value="UniProtKB-UniRule"/>
</dbReference>
<dbReference type="GO" id="GO:0016042">
    <property type="term" value="P:lipid catabolic process"/>
    <property type="evidence" value="ECO:0007669"/>
    <property type="project" value="UniProtKB-UniRule"/>
</dbReference>
<keyword evidence="8" id="KW-1185">Reference proteome</keyword>
<reference evidence="7 8" key="1">
    <citation type="journal article" date="2013" name="Genome Biol.">
        <title>The genome sequence of the most widely cultivated cacao type and its use to identify candidate genes regulating pod color.</title>
        <authorList>
            <person name="Motamayor J.C."/>
            <person name="Mockaitis K."/>
            <person name="Schmutz J."/>
            <person name="Haiminen N."/>
            <person name="Iii D.L."/>
            <person name="Cornejo O."/>
            <person name="Findley S.D."/>
            <person name="Zheng P."/>
            <person name="Utro F."/>
            <person name="Royaert S."/>
            <person name="Saski C."/>
            <person name="Jenkins J."/>
            <person name="Podicheti R."/>
            <person name="Zhao M."/>
            <person name="Scheffler B.E."/>
            <person name="Stack J.C."/>
            <person name="Feltus F.A."/>
            <person name="Mustiga G.M."/>
            <person name="Amores F."/>
            <person name="Phillips W."/>
            <person name="Marelli J.P."/>
            <person name="May G.D."/>
            <person name="Shapiro H."/>
            <person name="Ma J."/>
            <person name="Bustamante C.D."/>
            <person name="Schnell R.J."/>
            <person name="Main D."/>
            <person name="Gilbert D."/>
            <person name="Parida L."/>
            <person name="Kuhn D.N."/>
        </authorList>
    </citation>
    <scope>NUCLEOTIDE SEQUENCE [LARGE SCALE GENOMIC DNA]</scope>
    <source>
        <strain evidence="8">cv. Matina 1-6</strain>
    </source>
</reference>
<dbReference type="Pfam" id="PF01764">
    <property type="entry name" value="Lipase_3"/>
    <property type="match status" value="1"/>
</dbReference>
<dbReference type="SUPFAM" id="SSF53474">
    <property type="entry name" value="alpha/beta-Hydrolases"/>
    <property type="match status" value="1"/>
</dbReference>
<dbReference type="InterPro" id="IPR033556">
    <property type="entry name" value="PLA"/>
</dbReference>
<dbReference type="CDD" id="cd00519">
    <property type="entry name" value="Lipase_3"/>
    <property type="match status" value="1"/>
</dbReference>
<comment type="similarity">
    <text evidence="1 5">Belongs to the AB hydrolase superfamily. Lipase family.</text>
</comment>
<dbReference type="PANTHER" id="PTHR31828">
    <property type="entry name" value="PHOSPHOLIPASE A1-IIGAMMA"/>
    <property type="match status" value="1"/>
</dbReference>
<comment type="function">
    <text evidence="5">Acylhydrolase that catalyzes the hydrolysis of phospholipids at the sn-1 position.</text>
</comment>
<keyword evidence="2 5" id="KW-0378">Hydrolase</keyword>
<evidence type="ECO:0000256" key="5">
    <source>
        <dbReference type="RuleBase" id="RU367093"/>
    </source>
</evidence>
<dbReference type="Gene3D" id="3.40.50.1820">
    <property type="entry name" value="alpha/beta hydrolase"/>
    <property type="match status" value="1"/>
</dbReference>
<keyword evidence="3 5" id="KW-0442">Lipid degradation</keyword>
<name>A0A061GXC3_THECC</name>
<accession>A0A061GXC3</accession>
<dbReference type="EMBL" id="CM001887">
    <property type="protein sequence ID" value="EOY31739.1"/>
    <property type="molecule type" value="Genomic_DNA"/>
</dbReference>
<keyword evidence="4 5" id="KW-0443">Lipid metabolism</keyword>
<dbReference type="PANTHER" id="PTHR31828:SF20">
    <property type="entry name" value="PHOSPHOLIPASE A1"/>
    <property type="match status" value="1"/>
</dbReference>
<evidence type="ECO:0000256" key="4">
    <source>
        <dbReference type="ARBA" id="ARBA00023098"/>
    </source>
</evidence>
<organism evidence="7 8">
    <name type="scientific">Theobroma cacao</name>
    <name type="common">Cacao</name>
    <name type="synonym">Cocoa</name>
    <dbReference type="NCBI Taxonomy" id="3641"/>
    <lineage>
        <taxon>Eukaryota</taxon>
        <taxon>Viridiplantae</taxon>
        <taxon>Streptophyta</taxon>
        <taxon>Embryophyta</taxon>
        <taxon>Tracheophyta</taxon>
        <taxon>Spermatophyta</taxon>
        <taxon>Magnoliopsida</taxon>
        <taxon>eudicotyledons</taxon>
        <taxon>Gunneridae</taxon>
        <taxon>Pentapetalae</taxon>
        <taxon>rosids</taxon>
        <taxon>malvids</taxon>
        <taxon>Malvales</taxon>
        <taxon>Malvaceae</taxon>
        <taxon>Byttnerioideae</taxon>
        <taxon>Theobroma</taxon>
    </lineage>
</organism>
<dbReference type="HOGENOM" id="CLU_018841_0_0_1"/>
<proteinExistence type="inferred from homology"/>
<dbReference type="eggNOG" id="KOG4569">
    <property type="taxonomic scope" value="Eukaryota"/>
</dbReference>
<sequence length="428" mass="47942">MDNYYTMDFGIEKAKTTTKQKIARSRIVIRNHKKVLRSTDQLKIVMANSIASRWRDLSGESDWKDLLHPLDLDLRRYIIHYGERCGAVGDLFNDTKASRGFGHSLYPADEFFSRAGLEIGNPFKYSVTNFFYAASDIVQSAWFGYVAVTTDDGKAVLGRRDILVAWRGTMTDSESINDVQFFPTSASELFGEDNDPQVHSGFLSLYTGRSSNSPYSQTSARDQVREAVRKLVDKYQDEDISITVTGYSLGAALATLSAMDIVASGYNKPTGNSEKSCMVTTFTYAGPRVGNEGFKKVFEGLSDLHLLRITNSTDIVPKIPILFGIYTHVGEELEIDTTKSDYLKSNADAHNLDVYLHGVAGVQETNGDFTLEVDHDIALINKHLDGLKDDYKIPPEWWNNENFKNMVQMDDGHWKLVDNAYVPDPPSA</sequence>
<dbReference type="GO" id="GO:0005737">
    <property type="term" value="C:cytoplasm"/>
    <property type="evidence" value="ECO:0007669"/>
    <property type="project" value="UniProtKB-ARBA"/>
</dbReference>
<protein>
    <recommendedName>
        <fullName evidence="5">Phospholipase A1</fullName>
        <ecNumber evidence="5">3.1.1.-</ecNumber>
    </recommendedName>
</protein>
<dbReference type="EC" id="3.1.1.-" evidence="5"/>
<dbReference type="Proteomes" id="UP000026915">
    <property type="component" value="Chromosome 9"/>
</dbReference>
<gene>
    <name evidence="7" type="ORF">TCM_038856</name>
</gene>
<dbReference type="Gramene" id="EOY31739">
    <property type="protein sequence ID" value="EOY31739"/>
    <property type="gene ID" value="TCM_038856"/>
</dbReference>
<dbReference type="InParanoid" id="A0A061GXC3"/>
<evidence type="ECO:0000256" key="3">
    <source>
        <dbReference type="ARBA" id="ARBA00022963"/>
    </source>
</evidence>
<dbReference type="OMA" id="QEANGHW"/>
<feature type="domain" description="Fungal lipase-type" evidence="6">
    <location>
        <begin position="164"/>
        <end position="321"/>
    </location>
</feature>
<dbReference type="InterPro" id="IPR002921">
    <property type="entry name" value="Fungal_lipase-type"/>
</dbReference>
<dbReference type="InterPro" id="IPR029058">
    <property type="entry name" value="AB_hydrolase_fold"/>
</dbReference>